<sequence>MSLPRFFTAAAVAASLTLASVAPAAAGTVTAPTSSGPSNGEKALISVALIGLIAWITTGSTASSGATVTRNGSSTSGNFTVLKF</sequence>
<feature type="chain" id="PRO_5040844411" description="Secreted protein" evidence="1">
    <location>
        <begin position="25"/>
        <end position="84"/>
    </location>
</feature>
<evidence type="ECO:0008006" key="4">
    <source>
        <dbReference type="Google" id="ProtNLM"/>
    </source>
</evidence>
<accession>A0A9Y2KYD0</accession>
<evidence type="ECO:0000313" key="3">
    <source>
        <dbReference type="Proteomes" id="UP001238334"/>
    </source>
</evidence>
<evidence type="ECO:0000313" key="2">
    <source>
        <dbReference type="EMBL" id="WIY23419.1"/>
    </source>
</evidence>
<proteinExistence type="predicted"/>
<dbReference type="Proteomes" id="UP001238334">
    <property type="component" value="Chromosome"/>
</dbReference>
<dbReference type="KEGG" id="ppso:QPJ95_12165"/>
<dbReference type="RefSeq" id="WP_270917976.1">
    <property type="nucleotide sequence ID" value="NZ_CP127247.1"/>
</dbReference>
<gene>
    <name evidence="2" type="ORF">QPJ95_12165</name>
</gene>
<protein>
    <recommendedName>
        <fullName evidence="4">Secreted protein</fullName>
    </recommendedName>
</protein>
<name>A0A9Y2KYD0_9RHOB</name>
<keyword evidence="3" id="KW-1185">Reference proteome</keyword>
<dbReference type="AlphaFoldDB" id="A0A9Y2KYD0"/>
<reference evidence="2 3" key="1">
    <citation type="submission" date="2023-06" db="EMBL/GenBank/DDBJ databases">
        <title>Parasedimentitalea psychrophila sp. nov., a psychrophilic bacterium isolated from deep-sea sediment.</title>
        <authorList>
            <person name="Li A."/>
        </authorList>
    </citation>
    <scope>NUCLEOTIDE SEQUENCE [LARGE SCALE GENOMIC DNA]</scope>
    <source>
        <strain evidence="2 3">QS115</strain>
    </source>
</reference>
<dbReference type="EMBL" id="CP127247">
    <property type="protein sequence ID" value="WIY23419.1"/>
    <property type="molecule type" value="Genomic_DNA"/>
</dbReference>
<keyword evidence="1" id="KW-0732">Signal</keyword>
<organism evidence="2 3">
    <name type="scientific">Parasedimentitalea psychrophila</name>
    <dbReference type="NCBI Taxonomy" id="2997337"/>
    <lineage>
        <taxon>Bacteria</taxon>
        <taxon>Pseudomonadati</taxon>
        <taxon>Pseudomonadota</taxon>
        <taxon>Alphaproteobacteria</taxon>
        <taxon>Rhodobacterales</taxon>
        <taxon>Paracoccaceae</taxon>
        <taxon>Parasedimentitalea</taxon>
    </lineage>
</organism>
<feature type="signal peptide" evidence="1">
    <location>
        <begin position="1"/>
        <end position="24"/>
    </location>
</feature>
<evidence type="ECO:0000256" key="1">
    <source>
        <dbReference type="SAM" id="SignalP"/>
    </source>
</evidence>